<name>G7E5W7_MIXOS</name>
<dbReference type="OrthoDB" id="10011777at2759"/>
<dbReference type="PANTHER" id="PTHR40624:SF1">
    <property type="entry name" value="BIOSYNTHESIS MONOOXYGENASE, PUTATIVE (AFU_ORTHOLOGUE AFUA_1G12025)-RELATED"/>
    <property type="match status" value="1"/>
</dbReference>
<dbReference type="InterPro" id="IPR011008">
    <property type="entry name" value="Dimeric_a/b-barrel"/>
</dbReference>
<accession>G7E5W7</accession>
<organism evidence="2 3">
    <name type="scientific">Mixia osmundae (strain CBS 9802 / IAM 14324 / JCM 22182 / KY 12970)</name>
    <dbReference type="NCBI Taxonomy" id="764103"/>
    <lineage>
        <taxon>Eukaryota</taxon>
        <taxon>Fungi</taxon>
        <taxon>Dikarya</taxon>
        <taxon>Basidiomycota</taxon>
        <taxon>Pucciniomycotina</taxon>
        <taxon>Mixiomycetes</taxon>
        <taxon>Mixiales</taxon>
        <taxon>Mixiaceae</taxon>
        <taxon>Mixia</taxon>
    </lineage>
</organism>
<proteinExistence type="predicted"/>
<evidence type="ECO:0000313" key="3">
    <source>
        <dbReference type="Proteomes" id="UP000009131"/>
    </source>
</evidence>
<dbReference type="Proteomes" id="UP000009131">
    <property type="component" value="Unassembled WGS sequence"/>
</dbReference>
<dbReference type="PANTHER" id="PTHR40624">
    <property type="entry name" value="BIOSYNTHESIS MONOOXYGENASE, PUTATIVE (AFU_ORTHOLOGUE AFUA_1G12025)-RELATED"/>
    <property type="match status" value="1"/>
</dbReference>
<dbReference type="AlphaFoldDB" id="G7E5W7"/>
<gene>
    <name evidence="2" type="primary">Mo04910</name>
    <name evidence="2" type="ORF">E5Q_04910</name>
</gene>
<keyword evidence="3" id="KW-1185">Reference proteome</keyword>
<comment type="caution">
    <text evidence="2">The sequence shown here is derived from an EMBL/GenBank/DDBJ whole genome shotgun (WGS) entry which is preliminary data.</text>
</comment>
<sequence length="121" mass="13563">MGRLPEKGTIVVVARIIPKEGKAARVEELLLKVRASAESDKEPRCKSYRTVKSLDQPTTFSVFEEYDGAQGVKEHGRTEAFQTLGKVAKDEDLLVEAPIIHFFTEIGKLHQMEGQKMVSFD</sequence>
<dbReference type="Pfam" id="PF03992">
    <property type="entry name" value="ABM"/>
    <property type="match status" value="1"/>
</dbReference>
<reference evidence="2 3" key="1">
    <citation type="journal article" date="2011" name="J. Gen. Appl. Microbiol.">
        <title>Draft genome sequencing of the enigmatic basidiomycete Mixia osmundae.</title>
        <authorList>
            <person name="Nishida H."/>
            <person name="Nagatsuka Y."/>
            <person name="Sugiyama J."/>
        </authorList>
    </citation>
    <scope>NUCLEOTIDE SEQUENCE [LARGE SCALE GENOMIC DNA]</scope>
    <source>
        <strain evidence="3">CBS 9802 / IAM 14324 / JCM 22182 / KY 12970</strain>
    </source>
</reference>
<dbReference type="PROSITE" id="PS51725">
    <property type="entry name" value="ABM"/>
    <property type="match status" value="1"/>
</dbReference>
<evidence type="ECO:0000259" key="1">
    <source>
        <dbReference type="PROSITE" id="PS51725"/>
    </source>
</evidence>
<dbReference type="EMBL" id="BABT02000150">
    <property type="protein sequence ID" value="GAA98227.1"/>
    <property type="molecule type" value="Genomic_DNA"/>
</dbReference>
<feature type="domain" description="ABM" evidence="1">
    <location>
        <begin position="10"/>
        <end position="102"/>
    </location>
</feature>
<evidence type="ECO:0000313" key="2">
    <source>
        <dbReference type="EMBL" id="GAA98227.1"/>
    </source>
</evidence>
<dbReference type="STRING" id="764103.G7E5W7"/>
<dbReference type="SUPFAM" id="SSF54909">
    <property type="entry name" value="Dimeric alpha+beta barrel"/>
    <property type="match status" value="1"/>
</dbReference>
<dbReference type="Gene3D" id="3.30.70.100">
    <property type="match status" value="1"/>
</dbReference>
<dbReference type="HOGENOM" id="CLU_131496_10_1_1"/>
<dbReference type="RefSeq" id="XP_014569251.1">
    <property type="nucleotide sequence ID" value="XM_014713765.1"/>
</dbReference>
<dbReference type="eggNOG" id="ENOG502SDSF">
    <property type="taxonomic scope" value="Eukaryota"/>
</dbReference>
<dbReference type="OMA" id="MTIDIVA"/>
<dbReference type="InParanoid" id="G7E5W7"/>
<protein>
    <recommendedName>
        <fullName evidence="1">ABM domain-containing protein</fullName>
    </recommendedName>
</protein>
<dbReference type="InterPro" id="IPR007138">
    <property type="entry name" value="ABM_dom"/>
</dbReference>
<reference evidence="2 3" key="2">
    <citation type="journal article" date="2012" name="Open Biol.">
        <title>Characteristics of nucleosomes and linker DNA regions on the genome of the basidiomycete Mixia osmundae revealed by mono- and dinucleosome mapping.</title>
        <authorList>
            <person name="Nishida H."/>
            <person name="Kondo S."/>
            <person name="Matsumoto T."/>
            <person name="Suzuki Y."/>
            <person name="Yoshikawa H."/>
            <person name="Taylor T.D."/>
            <person name="Sugiyama J."/>
        </authorList>
    </citation>
    <scope>NUCLEOTIDE SEQUENCE [LARGE SCALE GENOMIC DNA]</scope>
    <source>
        <strain evidence="3">CBS 9802 / IAM 14324 / JCM 22182 / KY 12970</strain>
    </source>
</reference>